<dbReference type="Pfam" id="PF01478">
    <property type="entry name" value="Peptidase_A24"/>
    <property type="match status" value="1"/>
</dbReference>
<evidence type="ECO:0000313" key="3">
    <source>
        <dbReference type="EMBL" id="GAA6267263.1"/>
    </source>
</evidence>
<dbReference type="RefSeq" id="WP_176255686.1">
    <property type="nucleotide sequence ID" value="NZ_BAABXL010000001.1"/>
</dbReference>
<keyword evidence="1" id="KW-1133">Transmembrane helix</keyword>
<feature type="transmembrane region" description="Helical" evidence="1">
    <location>
        <begin position="148"/>
        <end position="166"/>
    </location>
</feature>
<accession>A0ABQ0ATA0</accession>
<reference evidence="3 4" key="1">
    <citation type="submission" date="2024-04" db="EMBL/GenBank/DDBJ databases">
        <title>Defined microbial consortia suppress multidrug-resistant proinflammatory Enterobacteriaceae via ecological control.</title>
        <authorList>
            <person name="Furuichi M."/>
            <person name="Kawaguchi T."/>
            <person name="Pust M."/>
            <person name="Yasuma K."/>
            <person name="Plichta D."/>
            <person name="Hasegawa N."/>
            <person name="Ohya T."/>
            <person name="Bhattarai S."/>
            <person name="Sasajima S."/>
            <person name="Aoto Y."/>
            <person name="Tuganbaev T."/>
            <person name="Yaginuma M."/>
            <person name="Ueda M."/>
            <person name="Okahashi N."/>
            <person name="Amafuji K."/>
            <person name="Kiridooshi Y."/>
            <person name="Sugita K."/>
            <person name="Strazar M."/>
            <person name="Skelly A."/>
            <person name="Suda W."/>
            <person name="Hattori M."/>
            <person name="Nakamoto N."/>
            <person name="Caballero S."/>
            <person name="Norman J."/>
            <person name="Olle B."/>
            <person name="Tanoue T."/>
            <person name="Arita M."/>
            <person name="Bucci V."/>
            <person name="Atarashi K."/>
            <person name="Xavier R."/>
            <person name="Honda K."/>
        </authorList>
    </citation>
    <scope>NUCLEOTIDE SEQUENCE [LARGE SCALE GENOMIC DNA]</scope>
    <source>
        <strain evidence="4">f13</strain>
    </source>
</reference>
<proteinExistence type="predicted"/>
<evidence type="ECO:0000259" key="2">
    <source>
        <dbReference type="Pfam" id="PF01478"/>
    </source>
</evidence>
<keyword evidence="4" id="KW-1185">Reference proteome</keyword>
<comment type="caution">
    <text evidence="3">The sequence shown here is derived from an EMBL/GenBank/DDBJ whole genome shotgun (WGS) entry which is preliminary data.</text>
</comment>
<name>A0ABQ0ATA0_9FIRM</name>
<evidence type="ECO:0000256" key="1">
    <source>
        <dbReference type="SAM" id="Phobius"/>
    </source>
</evidence>
<evidence type="ECO:0000313" key="4">
    <source>
        <dbReference type="Proteomes" id="UP001600894"/>
    </source>
</evidence>
<dbReference type="InterPro" id="IPR000045">
    <property type="entry name" value="Prepilin_IV_endopep_pep"/>
</dbReference>
<feature type="transmembrane region" description="Helical" evidence="1">
    <location>
        <begin position="101"/>
        <end position="127"/>
    </location>
</feature>
<organism evidence="3 4">
    <name type="scientific">Enterocloster alcoholdehydrogenati</name>
    <dbReference type="NCBI Taxonomy" id="2547410"/>
    <lineage>
        <taxon>Bacteria</taxon>
        <taxon>Bacillati</taxon>
        <taxon>Bacillota</taxon>
        <taxon>Clostridia</taxon>
        <taxon>Lachnospirales</taxon>
        <taxon>Lachnospiraceae</taxon>
        <taxon>Enterocloster</taxon>
    </lineage>
</organism>
<sequence length="167" mass="17801">MEKQWFETAILTAFLVFTAFAAYQDIKYGSIHVGVFVAGGAVGIFLQTGRLIAAFVRSGIWPFGGGMAFTMQQLLGAAAVGVFLLCVSCITQEAVGQGDGFFFLVAGCYLGFFKTVFLFTGALFLCFPVSAVLLIRQILCGGAGSVKGGRLPFLPFVLPVAVLVLFW</sequence>
<keyword evidence="1" id="KW-0812">Transmembrane</keyword>
<gene>
    <name evidence="3" type="ORF">F130042H8_03230</name>
</gene>
<feature type="transmembrane region" description="Helical" evidence="1">
    <location>
        <begin position="31"/>
        <end position="53"/>
    </location>
</feature>
<keyword evidence="1" id="KW-0472">Membrane</keyword>
<feature type="transmembrane region" description="Helical" evidence="1">
    <location>
        <begin position="74"/>
        <end position="95"/>
    </location>
</feature>
<protein>
    <recommendedName>
        <fullName evidence="2">Prepilin type IV endopeptidase peptidase domain-containing protein</fullName>
    </recommendedName>
</protein>
<dbReference type="Gene3D" id="1.20.120.1220">
    <property type="match status" value="1"/>
</dbReference>
<dbReference type="Proteomes" id="UP001600894">
    <property type="component" value="Unassembled WGS sequence"/>
</dbReference>
<dbReference type="EMBL" id="BAABXL010000001">
    <property type="protein sequence ID" value="GAA6267263.1"/>
    <property type="molecule type" value="Genomic_DNA"/>
</dbReference>
<feature type="domain" description="Prepilin type IV endopeptidase peptidase" evidence="2">
    <location>
        <begin position="13"/>
        <end position="128"/>
    </location>
</feature>